<proteinExistence type="predicted"/>
<gene>
    <name evidence="1" type="ORF">PQG99_10615</name>
</gene>
<evidence type="ECO:0000313" key="2">
    <source>
        <dbReference type="Proteomes" id="UP001213431"/>
    </source>
</evidence>
<accession>A0ACC6D4M8</accession>
<dbReference type="EMBL" id="JAQPYW010000099">
    <property type="protein sequence ID" value="MDC7158339.1"/>
    <property type="molecule type" value="Genomic_DNA"/>
</dbReference>
<organism evidence="1 2">
    <name type="scientific">Parabacteroides johnsonii</name>
    <dbReference type="NCBI Taxonomy" id="387661"/>
    <lineage>
        <taxon>Bacteria</taxon>
        <taxon>Pseudomonadati</taxon>
        <taxon>Bacteroidota</taxon>
        <taxon>Bacteroidia</taxon>
        <taxon>Bacteroidales</taxon>
        <taxon>Tannerellaceae</taxon>
        <taxon>Parabacteroides</taxon>
    </lineage>
</organism>
<keyword evidence="2" id="KW-1185">Reference proteome</keyword>
<protein>
    <submittedName>
        <fullName evidence="1">Pyruvate formate lyase family protein</fullName>
    </submittedName>
</protein>
<keyword evidence="1" id="KW-0670">Pyruvate</keyword>
<evidence type="ECO:0000313" key="1">
    <source>
        <dbReference type="EMBL" id="MDC7158339.1"/>
    </source>
</evidence>
<reference evidence="1" key="1">
    <citation type="submission" date="2023-01" db="EMBL/GenBank/DDBJ databases">
        <title>Exploring GABA producing Bacteroides strains toward improving mental health.</title>
        <authorList>
            <person name="Yousuf B."/>
            <person name="Bouhlel N.E."/>
            <person name="Mottawea W."/>
            <person name="Hammami R."/>
        </authorList>
    </citation>
    <scope>NUCLEOTIDE SEQUENCE</scope>
    <source>
        <strain evidence="1">UO.H1049</strain>
    </source>
</reference>
<dbReference type="Proteomes" id="UP001213431">
    <property type="component" value="Unassembled WGS sequence"/>
</dbReference>
<comment type="caution">
    <text evidence="1">The sequence shown here is derived from an EMBL/GenBank/DDBJ whole genome shotgun (WGS) entry which is preliminary data.</text>
</comment>
<keyword evidence="1" id="KW-0456">Lyase</keyword>
<feature type="non-terminal residue" evidence="1">
    <location>
        <position position="91"/>
    </location>
</feature>
<sequence>MTTITAQRAPHSASNFAPAVEANAYGMNDRIKRLRQETFEAEPSLSIERALIETRFYKENYGKYPIPILRAMNFYEICKQKTIYIGKDELI</sequence>
<name>A0ACC6D4M8_9BACT</name>